<reference evidence="3 4" key="1">
    <citation type="submission" date="2023-11" db="EMBL/GenBank/DDBJ databases">
        <title>Lentzea sokolovensis, sp. nov., Lentzea kristufkii, sp. nov., and Lentzea miocenensis, sp. nov., rare actinobacteria from Sokolov Coal Basin, Miocene lacustrine sediment, Czech Republic.</title>
        <authorList>
            <person name="Lara A."/>
            <person name="Kotroba L."/>
            <person name="Nouioui I."/>
            <person name="Neumann-Schaal M."/>
            <person name="Mast Y."/>
            <person name="Chronakova A."/>
        </authorList>
    </citation>
    <scope>NUCLEOTIDE SEQUENCE [LARGE SCALE GENOMIC DNA]</scope>
    <source>
        <strain evidence="3 4">BCCO 10_0798</strain>
    </source>
</reference>
<gene>
    <name evidence="3" type="ORF">SK571_40390</name>
</gene>
<evidence type="ECO:0000313" key="3">
    <source>
        <dbReference type="EMBL" id="MDX8055673.1"/>
    </source>
</evidence>
<proteinExistence type="predicted"/>
<dbReference type="Pfam" id="PF00550">
    <property type="entry name" value="PP-binding"/>
    <property type="match status" value="1"/>
</dbReference>
<accession>A0ABU4U531</accession>
<protein>
    <submittedName>
        <fullName evidence="3">Acyl carrier protein</fullName>
    </submittedName>
</protein>
<feature type="region of interest" description="Disordered" evidence="1">
    <location>
        <begin position="91"/>
        <end position="117"/>
    </location>
</feature>
<feature type="domain" description="Carrier" evidence="2">
    <location>
        <begin position="5"/>
        <end position="83"/>
    </location>
</feature>
<name>A0ABU4U531_9PSEU</name>
<dbReference type="Gene3D" id="1.10.1200.10">
    <property type="entry name" value="ACP-like"/>
    <property type="match status" value="1"/>
</dbReference>
<feature type="compositionally biased region" description="Low complexity" evidence="1">
    <location>
        <begin position="105"/>
        <end position="117"/>
    </location>
</feature>
<keyword evidence="4" id="KW-1185">Reference proteome</keyword>
<dbReference type="Proteomes" id="UP001271792">
    <property type="component" value="Unassembled WGS sequence"/>
</dbReference>
<evidence type="ECO:0000313" key="4">
    <source>
        <dbReference type="Proteomes" id="UP001271792"/>
    </source>
</evidence>
<dbReference type="InterPro" id="IPR036736">
    <property type="entry name" value="ACP-like_sf"/>
</dbReference>
<evidence type="ECO:0000259" key="2">
    <source>
        <dbReference type="PROSITE" id="PS50075"/>
    </source>
</evidence>
<evidence type="ECO:0000256" key="1">
    <source>
        <dbReference type="SAM" id="MobiDB-lite"/>
    </source>
</evidence>
<dbReference type="InterPro" id="IPR009081">
    <property type="entry name" value="PP-bd_ACP"/>
</dbReference>
<comment type="caution">
    <text evidence="3">The sequence shown here is derived from an EMBL/GenBank/DDBJ whole genome shotgun (WGS) entry which is preliminary data.</text>
</comment>
<organism evidence="3 4">
    <name type="scientific">Lentzea kristufekii</name>
    <dbReference type="NCBI Taxonomy" id="3095430"/>
    <lineage>
        <taxon>Bacteria</taxon>
        <taxon>Bacillati</taxon>
        <taxon>Actinomycetota</taxon>
        <taxon>Actinomycetes</taxon>
        <taxon>Pseudonocardiales</taxon>
        <taxon>Pseudonocardiaceae</taxon>
        <taxon>Lentzea</taxon>
    </lineage>
</organism>
<sequence>MDFGPAGEAAVEAAVAETLGGLVNVPAEGLDRARTFFELGATSLLLVRAHRELRANRASELTVLDLFAHPLDRGLAAHVVDSTVKTVGESTVDSIGSRGRERAGRPAPRGVAAGAAG</sequence>
<dbReference type="SUPFAM" id="SSF47336">
    <property type="entry name" value="ACP-like"/>
    <property type="match status" value="1"/>
</dbReference>
<dbReference type="EMBL" id="JAXAVV010000031">
    <property type="protein sequence ID" value="MDX8055673.1"/>
    <property type="molecule type" value="Genomic_DNA"/>
</dbReference>
<dbReference type="PROSITE" id="PS50075">
    <property type="entry name" value="CARRIER"/>
    <property type="match status" value="1"/>
</dbReference>
<dbReference type="RefSeq" id="WP_319989397.1">
    <property type="nucleotide sequence ID" value="NZ_JAXAVV010000031.1"/>
</dbReference>